<feature type="transmembrane region" description="Helical" evidence="1">
    <location>
        <begin position="212"/>
        <end position="231"/>
    </location>
</feature>
<feature type="transmembrane region" description="Helical" evidence="1">
    <location>
        <begin position="12"/>
        <end position="32"/>
    </location>
</feature>
<feature type="transmembrane region" description="Helical" evidence="1">
    <location>
        <begin position="163"/>
        <end position="181"/>
    </location>
</feature>
<keyword evidence="1" id="KW-0812">Transmembrane</keyword>
<keyword evidence="1" id="KW-0472">Membrane</keyword>
<proteinExistence type="predicted"/>
<feature type="transmembrane region" description="Helical" evidence="1">
    <location>
        <begin position="80"/>
        <end position="100"/>
    </location>
</feature>
<feature type="transmembrane region" description="Helical" evidence="1">
    <location>
        <begin position="44"/>
        <end position="68"/>
    </location>
</feature>
<protein>
    <recommendedName>
        <fullName evidence="3">Oligosaccharide repeat unit polymerase Wzy O-antigen ligase</fullName>
    </recommendedName>
</protein>
<dbReference type="AlphaFoldDB" id="A0A1W1CCU9"/>
<organism evidence="2">
    <name type="scientific">hydrothermal vent metagenome</name>
    <dbReference type="NCBI Taxonomy" id="652676"/>
    <lineage>
        <taxon>unclassified sequences</taxon>
        <taxon>metagenomes</taxon>
        <taxon>ecological metagenomes</taxon>
    </lineage>
</organism>
<evidence type="ECO:0000256" key="1">
    <source>
        <dbReference type="SAM" id="Phobius"/>
    </source>
</evidence>
<reference evidence="2" key="1">
    <citation type="submission" date="2016-10" db="EMBL/GenBank/DDBJ databases">
        <authorList>
            <person name="de Groot N.N."/>
        </authorList>
    </citation>
    <scope>NUCLEOTIDE SEQUENCE</scope>
</reference>
<feature type="transmembrane region" description="Helical" evidence="1">
    <location>
        <begin position="328"/>
        <end position="349"/>
    </location>
</feature>
<gene>
    <name evidence="2" type="ORF">MNB_SV-6-633</name>
</gene>
<feature type="transmembrane region" description="Helical" evidence="1">
    <location>
        <begin position="187"/>
        <end position="205"/>
    </location>
</feature>
<feature type="transmembrane region" description="Helical" evidence="1">
    <location>
        <begin position="355"/>
        <end position="374"/>
    </location>
</feature>
<feature type="transmembrane region" description="Helical" evidence="1">
    <location>
        <begin position="130"/>
        <end position="151"/>
    </location>
</feature>
<accession>A0A1W1CCU9</accession>
<keyword evidence="1" id="KW-1133">Transmembrane helix</keyword>
<dbReference type="EMBL" id="FPHC01000067">
    <property type="protein sequence ID" value="SFV63533.1"/>
    <property type="molecule type" value="Genomic_DNA"/>
</dbReference>
<sequence>MIPLLLFIDYKKIFSLEFATLLLFIISLYGVYLNEHRDAFHVPAWIGGVISEVLLMSFFYLVGNSIFTKHHHTDIGDKKIFYLLYSFFIAYGIGILYSYFGFDANDKLSNYGFRVYYATQGLHFHTDGKIAVTIVSYLSSAMIVLMAMILLSFKSFRERRFSYLELLLMFAIGGVLLWISLGTGRRLAILLVIIASAWFYLQLLYKVYKDYRWYYTLIILFVTIGLLFAGYHSLQDTLAFKRAVSHHGFTDQRASWWLKGLKYIWQYPWGGADHIVVYKLHETKVHNTWIDIGKSYGLLAFVFGVIFYLMHIRYLYRILRSKEVSMFIKNIILLISFILFFNMMIEHIFDSSKEFILYSIFFLGFLKSYSDFVVKSSIKSAIH</sequence>
<evidence type="ECO:0000313" key="2">
    <source>
        <dbReference type="EMBL" id="SFV63533.1"/>
    </source>
</evidence>
<feature type="transmembrane region" description="Helical" evidence="1">
    <location>
        <begin position="296"/>
        <end position="316"/>
    </location>
</feature>
<evidence type="ECO:0008006" key="3">
    <source>
        <dbReference type="Google" id="ProtNLM"/>
    </source>
</evidence>
<name>A0A1W1CCU9_9ZZZZ</name>